<reference evidence="1" key="1">
    <citation type="journal article" date="2011" name="PLoS ONE">
        <title>The entomopathogenic bacterial endosymbionts xenorhabdus and photorhabdus: convergent lifestyles from divergent genomes.</title>
        <authorList>
            <person name="Chaston J.M."/>
            <person name="Suen G."/>
            <person name="Tucker S.L."/>
            <person name="Andersen A.W."/>
            <person name="Bhasin A."/>
            <person name="Bode E."/>
            <person name="Bode H.B."/>
            <person name="Brachmann A.O."/>
            <person name="Cowles C.E."/>
            <person name="Cowles K.N."/>
            <person name="Darby C."/>
            <person name="de Leon L."/>
            <person name="Drace K."/>
            <person name="Du Z."/>
            <person name="Givaudan A."/>
            <person name="Herbert Tran E.E."/>
            <person name="Jewell K.A."/>
            <person name="Knack J.J."/>
            <person name="Krasomil-Osterfeld K.C."/>
            <person name="Kukor R."/>
            <person name="Lanois A."/>
            <person name="Latreille P."/>
            <person name="Leimgruber N.K."/>
            <person name="Lipke C.M."/>
            <person name="Liu R."/>
            <person name="Lu X."/>
            <person name="Martens E.C."/>
            <person name="Marri P.R."/>
            <person name="Medigue C."/>
            <person name="Menard M.L."/>
            <person name="Miller N.M."/>
            <person name="Morales-Soto N."/>
            <person name="Norton S."/>
            <person name="Ogier J.C."/>
            <person name="Orchard S.S."/>
            <person name="Park D."/>
            <person name="Park Y."/>
            <person name="Qurollo B.A."/>
            <person name="Sugar D.R."/>
            <person name="Richards G.R."/>
            <person name="Rouy Z."/>
            <person name="Slominski B."/>
            <person name="Slominski K."/>
            <person name="Snyder H."/>
            <person name="Tjaden B.C."/>
            <person name="van der Hoeven R."/>
            <person name="Welch R.D."/>
            <person name="Wheeler C."/>
            <person name="Xiang B."/>
            <person name="Barbazuk B."/>
            <person name="Gaudriault S."/>
            <person name="Goodner B."/>
            <person name="Slater S.C."/>
            <person name="Forst S."/>
            <person name="Goldman B.S."/>
            <person name="Goodrich-Blair H."/>
        </authorList>
    </citation>
    <scope>NUCLEOTIDE SEQUENCE [LARGE SCALE GENOMIC DNA]</scope>
    <source>
        <strain evidence="1">SS-2004</strain>
    </source>
</reference>
<dbReference type="KEGG" id="xbo:XBJ1_3866"/>
<name>D3V5Q5_XENBS</name>
<protein>
    <recommendedName>
        <fullName evidence="3">Cell division protein FtsH</fullName>
    </recommendedName>
</protein>
<dbReference type="RefSeq" id="WP_012990169.1">
    <property type="nucleotide sequence ID" value="NC_013892.1"/>
</dbReference>
<dbReference type="PATRIC" id="fig|406818.4.peg.3492"/>
<proteinExistence type="predicted"/>
<accession>D3V5Q5</accession>
<sequence length="99" mass="11555">MNKSRCQQREWRKQQLLLEIQQQRHSLSECTQHWLDITQPYDRGWQTLSAFKPYVAIGSGIALIYGICHPMKFYRGSRRMVSLLGFIRGIKSVLSVAIT</sequence>
<dbReference type="EMBL" id="FN667741">
    <property type="protein sequence ID" value="CBJ82984.1"/>
    <property type="molecule type" value="Genomic_DNA"/>
</dbReference>
<dbReference type="STRING" id="406818.XBJ1_3866"/>
<organism evidence="1 2">
    <name type="scientific">Xenorhabdus bovienii (strain SS-2004)</name>
    <name type="common">Xenorhabdus nematophila subsp. bovienii</name>
    <dbReference type="NCBI Taxonomy" id="406818"/>
    <lineage>
        <taxon>Bacteria</taxon>
        <taxon>Pseudomonadati</taxon>
        <taxon>Pseudomonadota</taxon>
        <taxon>Gammaproteobacteria</taxon>
        <taxon>Enterobacterales</taxon>
        <taxon>Morganellaceae</taxon>
        <taxon>Xenorhabdus</taxon>
    </lineage>
</organism>
<evidence type="ECO:0000313" key="2">
    <source>
        <dbReference type="Proteomes" id="UP000002045"/>
    </source>
</evidence>
<dbReference type="AlphaFoldDB" id="D3V5Q5"/>
<gene>
    <name evidence="1" type="ordered locus">XBJ1_3866</name>
</gene>
<dbReference type="Pfam" id="PF13997">
    <property type="entry name" value="YqjK"/>
    <property type="match status" value="1"/>
</dbReference>
<evidence type="ECO:0000313" key="1">
    <source>
        <dbReference type="EMBL" id="CBJ82984.1"/>
    </source>
</evidence>
<dbReference type="InterPro" id="IPR025612">
    <property type="entry name" value="YqjK"/>
</dbReference>
<dbReference type="HOGENOM" id="CLU_170945_0_0_6"/>
<dbReference type="Proteomes" id="UP000002045">
    <property type="component" value="Chromosome"/>
</dbReference>
<evidence type="ECO:0008006" key="3">
    <source>
        <dbReference type="Google" id="ProtNLM"/>
    </source>
</evidence>